<dbReference type="SUPFAM" id="SSF47384">
    <property type="entry name" value="Homodimeric domain of signal transducing histidine kinase"/>
    <property type="match status" value="1"/>
</dbReference>
<dbReference type="InterPro" id="IPR003594">
    <property type="entry name" value="HATPase_dom"/>
</dbReference>
<dbReference type="InterPro" id="IPR043150">
    <property type="entry name" value="Phytochrome_PHY_sf"/>
</dbReference>
<dbReference type="SMART" id="SM00387">
    <property type="entry name" value="HATPase_c"/>
    <property type="match status" value="1"/>
</dbReference>
<dbReference type="Gene3D" id="3.30.450.270">
    <property type="match status" value="1"/>
</dbReference>
<reference evidence="12" key="2">
    <citation type="submission" date="2021-08" db="EMBL/GenBank/DDBJ databases">
        <authorList>
            <person name="Tani A."/>
            <person name="Ola A."/>
            <person name="Ogura Y."/>
            <person name="Katsura K."/>
            <person name="Hayashi T."/>
        </authorList>
    </citation>
    <scope>NUCLEOTIDE SEQUENCE</scope>
    <source>
        <strain evidence="12">DSM 17168</strain>
    </source>
</reference>
<dbReference type="SMART" id="SM00388">
    <property type="entry name" value="HisKA"/>
    <property type="match status" value="1"/>
</dbReference>
<evidence type="ECO:0000313" key="13">
    <source>
        <dbReference type="Proteomes" id="UP001055153"/>
    </source>
</evidence>
<dbReference type="InterPro" id="IPR050351">
    <property type="entry name" value="BphY/WalK/GraS-like"/>
</dbReference>
<protein>
    <recommendedName>
        <fullName evidence="3">histidine kinase</fullName>
        <ecNumber evidence="3">2.7.13.3</ecNumber>
    </recommendedName>
</protein>
<dbReference type="Gene3D" id="1.10.287.130">
    <property type="match status" value="1"/>
</dbReference>
<comment type="caution">
    <text evidence="12">The sequence shown here is derived from an EMBL/GenBank/DDBJ whole genome shotgun (WGS) entry which is preliminary data.</text>
</comment>
<evidence type="ECO:0000259" key="10">
    <source>
        <dbReference type="PROSITE" id="PS50046"/>
    </source>
</evidence>
<dbReference type="PROSITE" id="PS50109">
    <property type="entry name" value="HIS_KIN"/>
    <property type="match status" value="1"/>
</dbReference>
<dbReference type="Pfam" id="PF00512">
    <property type="entry name" value="HisKA"/>
    <property type="match status" value="1"/>
</dbReference>
<organism evidence="12 13">
    <name type="scientific">Methylobacterium isbiliense</name>
    <dbReference type="NCBI Taxonomy" id="315478"/>
    <lineage>
        <taxon>Bacteria</taxon>
        <taxon>Pseudomonadati</taxon>
        <taxon>Pseudomonadota</taxon>
        <taxon>Alphaproteobacteria</taxon>
        <taxon>Hyphomicrobiales</taxon>
        <taxon>Methylobacteriaceae</taxon>
        <taxon>Methylobacterium</taxon>
    </lineage>
</organism>
<evidence type="ECO:0000256" key="8">
    <source>
        <dbReference type="ARBA" id="ARBA00022991"/>
    </source>
</evidence>
<dbReference type="Gene3D" id="3.30.565.10">
    <property type="entry name" value="Histidine kinase-like ATPase, C-terminal domain"/>
    <property type="match status" value="1"/>
</dbReference>
<proteinExistence type="inferred from homology"/>
<dbReference type="CDD" id="cd00082">
    <property type="entry name" value="HisKA"/>
    <property type="match status" value="1"/>
</dbReference>
<dbReference type="InterPro" id="IPR005467">
    <property type="entry name" value="His_kinase_dom"/>
</dbReference>
<dbReference type="SUPFAM" id="SSF55785">
    <property type="entry name" value="PYP-like sensor domain (PAS domain)"/>
    <property type="match status" value="1"/>
</dbReference>
<feature type="domain" description="Histidine kinase" evidence="11">
    <location>
        <begin position="543"/>
        <end position="759"/>
    </location>
</feature>
<evidence type="ECO:0000256" key="4">
    <source>
        <dbReference type="ARBA" id="ARBA00022543"/>
    </source>
</evidence>
<evidence type="ECO:0000256" key="2">
    <source>
        <dbReference type="ARBA" id="ARBA00006402"/>
    </source>
</evidence>
<evidence type="ECO:0000313" key="12">
    <source>
        <dbReference type="EMBL" id="GJE03077.1"/>
    </source>
</evidence>
<evidence type="ECO:0000256" key="7">
    <source>
        <dbReference type="ARBA" id="ARBA00022777"/>
    </source>
</evidence>
<evidence type="ECO:0000256" key="3">
    <source>
        <dbReference type="ARBA" id="ARBA00012438"/>
    </source>
</evidence>
<dbReference type="SMART" id="SM00065">
    <property type="entry name" value="GAF"/>
    <property type="match status" value="1"/>
</dbReference>
<evidence type="ECO:0000256" key="6">
    <source>
        <dbReference type="ARBA" id="ARBA00022679"/>
    </source>
</evidence>
<dbReference type="EMBL" id="BPQQ01000067">
    <property type="protein sequence ID" value="GJE03077.1"/>
    <property type="molecule type" value="Genomic_DNA"/>
</dbReference>
<keyword evidence="5" id="KW-0716">Sensory transduction</keyword>
<dbReference type="PANTHER" id="PTHR42878:SF15">
    <property type="entry name" value="BACTERIOPHYTOCHROME"/>
    <property type="match status" value="1"/>
</dbReference>
<dbReference type="InterPro" id="IPR035965">
    <property type="entry name" value="PAS-like_dom_sf"/>
</dbReference>
<keyword evidence="9" id="KW-0675">Receptor</keyword>
<dbReference type="InterPro" id="IPR036097">
    <property type="entry name" value="HisK_dim/P_sf"/>
</dbReference>
<keyword evidence="6" id="KW-0808">Transferase</keyword>
<comment type="similarity">
    <text evidence="2">In the N-terminal section; belongs to the phytochrome family.</text>
</comment>
<dbReference type="InterPro" id="IPR001294">
    <property type="entry name" value="Phytochrome"/>
</dbReference>
<gene>
    <name evidence="12" type="primary">cph1</name>
    <name evidence="12" type="ORF">GMJLKIPL_5028</name>
</gene>
<dbReference type="EC" id="2.7.13.3" evidence="3"/>
<dbReference type="InterPro" id="IPR013515">
    <property type="entry name" value="Phytochrome_cen-reg"/>
</dbReference>
<dbReference type="Pfam" id="PF08446">
    <property type="entry name" value="PAS_2"/>
    <property type="match status" value="1"/>
</dbReference>
<dbReference type="InterPro" id="IPR016132">
    <property type="entry name" value="Phyto_chromo_attachment"/>
</dbReference>
<dbReference type="PROSITE" id="PS50046">
    <property type="entry name" value="PHYTOCHROME_2"/>
    <property type="match status" value="1"/>
</dbReference>
<dbReference type="InterPro" id="IPR036890">
    <property type="entry name" value="HATPase_C_sf"/>
</dbReference>
<evidence type="ECO:0000259" key="11">
    <source>
        <dbReference type="PROSITE" id="PS50109"/>
    </source>
</evidence>
<comment type="catalytic activity">
    <reaction evidence="1">
        <text>ATP + protein L-histidine = ADP + protein N-phospho-L-histidine.</text>
        <dbReference type="EC" id="2.7.13.3"/>
    </reaction>
</comment>
<dbReference type="Pfam" id="PF01590">
    <property type="entry name" value="GAF"/>
    <property type="match status" value="1"/>
</dbReference>
<name>A0ABQ4SIV2_9HYPH</name>
<dbReference type="SUPFAM" id="SSF55781">
    <property type="entry name" value="GAF domain-like"/>
    <property type="match status" value="2"/>
</dbReference>
<dbReference type="Proteomes" id="UP001055153">
    <property type="component" value="Unassembled WGS sequence"/>
</dbReference>
<keyword evidence="8" id="KW-0157">Chromophore</keyword>
<dbReference type="Gene3D" id="3.30.450.20">
    <property type="entry name" value="PAS domain"/>
    <property type="match status" value="1"/>
</dbReference>
<feature type="domain" description="Phytochrome chromophore attachment site" evidence="10">
    <location>
        <begin position="157"/>
        <end position="315"/>
    </location>
</feature>
<keyword evidence="7" id="KW-0418">Kinase</keyword>
<dbReference type="InterPro" id="IPR003661">
    <property type="entry name" value="HisK_dim/P_dom"/>
</dbReference>
<evidence type="ECO:0000256" key="9">
    <source>
        <dbReference type="ARBA" id="ARBA00023170"/>
    </source>
</evidence>
<accession>A0ABQ4SIV2</accession>
<keyword evidence="13" id="KW-1185">Reference proteome</keyword>
<dbReference type="PANTHER" id="PTHR42878">
    <property type="entry name" value="TWO-COMPONENT HISTIDINE KINASE"/>
    <property type="match status" value="1"/>
</dbReference>
<dbReference type="Pfam" id="PF02518">
    <property type="entry name" value="HATPase_c"/>
    <property type="match status" value="1"/>
</dbReference>
<reference evidence="12" key="1">
    <citation type="journal article" date="2021" name="Front. Microbiol.">
        <title>Comprehensive Comparative Genomics and Phenotyping of Methylobacterium Species.</title>
        <authorList>
            <person name="Alessa O."/>
            <person name="Ogura Y."/>
            <person name="Fujitani Y."/>
            <person name="Takami H."/>
            <person name="Hayashi T."/>
            <person name="Sahin N."/>
            <person name="Tani A."/>
        </authorList>
    </citation>
    <scope>NUCLEOTIDE SEQUENCE</scope>
    <source>
        <strain evidence="12">DSM 17168</strain>
    </source>
</reference>
<dbReference type="InterPro" id="IPR029016">
    <property type="entry name" value="GAF-like_dom_sf"/>
</dbReference>
<dbReference type="SUPFAM" id="SSF55874">
    <property type="entry name" value="ATPase domain of HSP90 chaperone/DNA topoisomerase II/histidine kinase"/>
    <property type="match status" value="1"/>
</dbReference>
<dbReference type="InterPro" id="IPR003018">
    <property type="entry name" value="GAF"/>
</dbReference>
<dbReference type="RefSeq" id="WP_238240432.1">
    <property type="nucleotide sequence ID" value="NZ_BPQQ01000067.1"/>
</dbReference>
<evidence type="ECO:0000256" key="5">
    <source>
        <dbReference type="ARBA" id="ARBA00022606"/>
    </source>
</evidence>
<dbReference type="Gene3D" id="3.30.450.40">
    <property type="match status" value="1"/>
</dbReference>
<dbReference type="Pfam" id="PF00360">
    <property type="entry name" value="PHY"/>
    <property type="match status" value="1"/>
</dbReference>
<evidence type="ECO:0000256" key="1">
    <source>
        <dbReference type="ARBA" id="ARBA00000085"/>
    </source>
</evidence>
<sequence>MSGLDSSARSLAAAHLTACDREPIHILGTLQPHGFLLALDGPELRVVQASANVPDLPGRPAAEIHGMPLRRAVPEVFDAVAAYRAAEPEGAGASHLGSVTLDTVEGLRSYDLAAHPSAGLLVLECEEIASEAASARSLDALYPRLSAFVEGLHAAASVPDLCALLARDIRHITGFDRALVYRFDRDWHGTVVAEDGNGVLPSYLDLRFPASDIPAQARELYRRNRLRIIPDAGYAPVPIRPTLTPATGQPLDLSQSILRSVSPVHVEYMRNMGTQASMSVSILVDGALWGLISCHNKAPRRVPLQARNACDFLTRIFALQLAAMEGRAAAEQRIRLGAIQARLLGYMAEEEQFIDGLLHHPEDVLALADAAGAAVVTAERCELLGRTPSADEVRGLHAWLSRHRSKDRVFVTDALGEAYPPAAAFADRASGVLAISISQKYPSYVLWFRPEVVQTVRWGGNPNKAATPDPAAGGDRLHPRKSFEIWKETVQGRALPWSEAEIGAAKDLRAAVLGIVLRRAEELAALSEELQRSNKELEAFSYSVSHDLRAPFRHIVGYSELLRSRETDRLTDKGRHYVDTIAEAALSAGRLVDNLLAFSQMGRNSLNRVTGDMTLLVEEVRRKMMRDLPPERVIRWQIGPLGRVYADPVMLRLAIENLLSNAVKYTRDKSEAMIEVGRAPDRDGEAAFFVRDNGVGFDMSYVGKLFGVFQRLHRVEEFEGTGIGLANVRRIVERHGGRTWAEGSLGAGATFHFTLPLREGGR</sequence>
<keyword evidence="4" id="KW-0600">Photoreceptor protein</keyword>
<dbReference type="InterPro" id="IPR013654">
    <property type="entry name" value="PAS_2"/>
</dbReference>
<dbReference type="PRINTS" id="PR01033">
    <property type="entry name" value="PHYTOCHROME"/>
</dbReference>